<name>A0A6S6U934_9GAMM</name>
<gene>
    <name evidence="1" type="ORF">HELGO_WM25941</name>
</gene>
<organism evidence="1">
    <name type="scientific">uncultured Thiotrichaceae bacterium</name>
    <dbReference type="NCBI Taxonomy" id="298394"/>
    <lineage>
        <taxon>Bacteria</taxon>
        <taxon>Pseudomonadati</taxon>
        <taxon>Pseudomonadota</taxon>
        <taxon>Gammaproteobacteria</taxon>
        <taxon>Thiotrichales</taxon>
        <taxon>Thiotrichaceae</taxon>
        <taxon>environmental samples</taxon>
    </lineage>
</organism>
<dbReference type="CDD" id="cd03025">
    <property type="entry name" value="DsbA_FrnE_like"/>
    <property type="match status" value="1"/>
</dbReference>
<accession>A0A6S6U934</accession>
<dbReference type="InterPro" id="IPR036249">
    <property type="entry name" value="Thioredoxin-like_sf"/>
</dbReference>
<dbReference type="Gene3D" id="3.40.30.10">
    <property type="entry name" value="Glutaredoxin"/>
    <property type="match status" value="1"/>
</dbReference>
<evidence type="ECO:0000313" key="1">
    <source>
        <dbReference type="EMBL" id="CAA6828279.1"/>
    </source>
</evidence>
<dbReference type="EMBL" id="CACVAY010000147">
    <property type="protein sequence ID" value="CAA6828279.1"/>
    <property type="molecule type" value="Genomic_DNA"/>
</dbReference>
<dbReference type="Pfam" id="PF13743">
    <property type="entry name" value="Thioredoxin_5"/>
    <property type="match status" value="1"/>
</dbReference>
<dbReference type="Gene3D" id="1.10.472.60">
    <property type="entry name" value="putative protein disulfide isomerase domain"/>
    <property type="match status" value="1"/>
</dbReference>
<dbReference type="PANTHER" id="PTHR13887:SF54">
    <property type="entry name" value="DSBA FAMILY PROTEIN"/>
    <property type="match status" value="1"/>
</dbReference>
<reference evidence="1" key="1">
    <citation type="submission" date="2020-01" db="EMBL/GenBank/DDBJ databases">
        <authorList>
            <person name="Meier V. D."/>
            <person name="Meier V D."/>
        </authorList>
    </citation>
    <scope>NUCLEOTIDE SEQUENCE</scope>
    <source>
        <strain evidence="1">HLG_WM_MAG_07</strain>
    </source>
</reference>
<proteinExistence type="predicted"/>
<dbReference type="PANTHER" id="PTHR13887">
    <property type="entry name" value="GLUTATHIONE S-TRANSFERASE KAPPA"/>
    <property type="match status" value="1"/>
</dbReference>
<dbReference type="AlphaFoldDB" id="A0A6S6U934"/>
<sequence length="208" mass="23825">MSKTTLYYVHDPMCSWCWGFRKTWQQVKQQLPAEIELQYLLGGLASDSEVAMPQELQTTLQQTWQQIQQRIPGTEFNFDFWTDCKPRRSTYPACRAVIAAQSQGAEFEEAMILAIQEAYYLHAQNPSDDDTLIQLARDLKVDIKTFTTDLNAEQTQATLKQEMQQGQSIGARGFPSVVMEQNNQLTQIAIDYNNPEAILQQIDSAIHR</sequence>
<protein>
    <submittedName>
        <fullName evidence="1">Thioredoxin</fullName>
    </submittedName>
</protein>
<dbReference type="SUPFAM" id="SSF52833">
    <property type="entry name" value="Thioredoxin-like"/>
    <property type="match status" value="1"/>
</dbReference>